<protein>
    <recommendedName>
        <fullName evidence="16">G/T mismatch-specific thymine DNA glycosylase</fullName>
        <ecNumber evidence="15">3.2.2.29</ecNumber>
    </recommendedName>
    <alternativeName>
        <fullName evidence="17">Thymine-DNA glycosylase</fullName>
    </alternativeName>
</protein>
<dbReference type="GO" id="GO:0004844">
    <property type="term" value="F:uracil DNA N-glycosylase activity"/>
    <property type="evidence" value="ECO:0007669"/>
    <property type="project" value="TreeGrafter"/>
</dbReference>
<comment type="subunit">
    <text evidence="14">Homodimer. Interacts with AICDA and GADD45A.</text>
</comment>
<feature type="region of interest" description="Disordered" evidence="18">
    <location>
        <begin position="559"/>
        <end position="793"/>
    </location>
</feature>
<dbReference type="PANTHER" id="PTHR12159:SF9">
    <property type="entry name" value="G_T MISMATCH-SPECIFIC THYMINE DNA GLYCOSYLASE"/>
    <property type="match status" value="1"/>
</dbReference>
<dbReference type="PANTHER" id="PTHR12159">
    <property type="entry name" value="G/T AND G/U MISMATCH-SPECIFIC DNA GLYCOSYLASE"/>
    <property type="match status" value="1"/>
</dbReference>
<keyword evidence="3" id="KW-0227">DNA damage</keyword>
<keyword evidence="5" id="KW-0832">Ubl conjugation</keyword>
<keyword evidence="9" id="KW-0804">Transcription</keyword>
<evidence type="ECO:0000256" key="15">
    <source>
        <dbReference type="ARBA" id="ARBA00066769"/>
    </source>
</evidence>
<evidence type="ECO:0000256" key="16">
    <source>
        <dbReference type="ARBA" id="ARBA00071248"/>
    </source>
</evidence>
<dbReference type="CDD" id="cd10028">
    <property type="entry name" value="UDG-F2_TDG_MUG"/>
    <property type="match status" value="1"/>
</dbReference>
<dbReference type="EC" id="3.2.2.29" evidence="15"/>
<evidence type="ECO:0000256" key="8">
    <source>
        <dbReference type="ARBA" id="ARBA00023159"/>
    </source>
</evidence>
<dbReference type="Pfam" id="PF03167">
    <property type="entry name" value="UDG"/>
    <property type="match status" value="1"/>
</dbReference>
<keyword evidence="10" id="KW-0234">DNA repair</keyword>
<gene>
    <name evidence="20" type="ORF">TSIB3V08_LOCUS8545</name>
</gene>
<dbReference type="GO" id="GO:0040029">
    <property type="term" value="P:epigenetic regulation of gene expression"/>
    <property type="evidence" value="ECO:0007669"/>
    <property type="project" value="UniProtKB-ARBA"/>
</dbReference>
<feature type="compositionally biased region" description="Polar residues" evidence="18">
    <location>
        <begin position="805"/>
        <end position="817"/>
    </location>
</feature>
<keyword evidence="6" id="KW-0156">Chromatin regulator</keyword>
<feature type="domain" description="Uracil-DNA glycosylase-like" evidence="19">
    <location>
        <begin position="241"/>
        <end position="500"/>
    </location>
</feature>
<dbReference type="Gene3D" id="3.40.470.10">
    <property type="entry name" value="Uracil-DNA glycosylase-like domain"/>
    <property type="match status" value="1"/>
</dbReference>
<keyword evidence="2" id="KW-1017">Isopeptide bond</keyword>
<evidence type="ECO:0000313" key="20">
    <source>
        <dbReference type="EMBL" id="CAD7264495.1"/>
    </source>
</evidence>
<feature type="region of interest" description="Disordered" evidence="18">
    <location>
        <begin position="851"/>
        <end position="913"/>
    </location>
</feature>
<feature type="compositionally biased region" description="Basic and acidic residues" evidence="18">
    <location>
        <begin position="582"/>
        <end position="607"/>
    </location>
</feature>
<dbReference type="EMBL" id="OC004456">
    <property type="protein sequence ID" value="CAD7264495.1"/>
    <property type="molecule type" value="Genomic_DNA"/>
</dbReference>
<comment type="similarity">
    <text evidence="13">Belongs to the uracil-DNA glycosylase (UDG) superfamily. TDG/mug family.</text>
</comment>
<feature type="compositionally biased region" description="Low complexity" evidence="18">
    <location>
        <begin position="888"/>
        <end position="913"/>
    </location>
</feature>
<feature type="region of interest" description="Disordered" evidence="18">
    <location>
        <begin position="1"/>
        <end position="27"/>
    </location>
</feature>
<reference evidence="20" key="1">
    <citation type="submission" date="2020-11" db="EMBL/GenBank/DDBJ databases">
        <authorList>
            <person name="Tran Van P."/>
        </authorList>
    </citation>
    <scope>NUCLEOTIDE SEQUENCE</scope>
</reference>
<proteinExistence type="inferred from homology"/>
<feature type="compositionally biased region" description="Polar residues" evidence="18">
    <location>
        <begin position="687"/>
        <end position="700"/>
    </location>
</feature>
<evidence type="ECO:0000256" key="12">
    <source>
        <dbReference type="ARBA" id="ARBA00052915"/>
    </source>
</evidence>
<evidence type="ECO:0000256" key="3">
    <source>
        <dbReference type="ARBA" id="ARBA00022763"/>
    </source>
</evidence>
<name>A0A7R9B337_TIMSH</name>
<dbReference type="FunFam" id="3.40.470.10:FF:000002">
    <property type="entry name" value="G/T mismatch-specific thymine DNA glycosylase"/>
    <property type="match status" value="1"/>
</dbReference>
<comment type="catalytic activity">
    <reaction evidence="12">
        <text>Hydrolyzes mismatched double-stranded DNA and polynucleotides, releasing free thymine.</text>
        <dbReference type="EC" id="3.2.2.29"/>
    </reaction>
</comment>
<evidence type="ECO:0000256" key="10">
    <source>
        <dbReference type="ARBA" id="ARBA00023204"/>
    </source>
</evidence>
<dbReference type="InterPro" id="IPR017956">
    <property type="entry name" value="AT_hook_DNA-bd_motif"/>
</dbReference>
<comment type="subcellular location">
    <subcellularLocation>
        <location evidence="1">Nucleus</location>
    </subcellularLocation>
</comment>
<evidence type="ECO:0000259" key="19">
    <source>
        <dbReference type="Pfam" id="PF03167"/>
    </source>
</evidence>
<feature type="compositionally biased region" description="Low complexity" evidence="18">
    <location>
        <begin position="652"/>
        <end position="684"/>
    </location>
</feature>
<feature type="compositionally biased region" description="Basic residues" evidence="18">
    <location>
        <begin position="572"/>
        <end position="581"/>
    </location>
</feature>
<evidence type="ECO:0000256" key="5">
    <source>
        <dbReference type="ARBA" id="ARBA00022843"/>
    </source>
</evidence>
<dbReference type="SUPFAM" id="SSF52141">
    <property type="entry name" value="Uracil-DNA glycosylase-like"/>
    <property type="match status" value="2"/>
</dbReference>
<evidence type="ECO:0000256" key="18">
    <source>
        <dbReference type="SAM" id="MobiDB-lite"/>
    </source>
</evidence>
<keyword evidence="11" id="KW-0539">Nucleus</keyword>
<dbReference type="SMART" id="SM00384">
    <property type="entry name" value="AT_hook"/>
    <property type="match status" value="2"/>
</dbReference>
<dbReference type="AlphaFoldDB" id="A0A7R9B337"/>
<dbReference type="InterPro" id="IPR015637">
    <property type="entry name" value="MUG/TDG"/>
</dbReference>
<organism evidence="20">
    <name type="scientific">Timema shepardi</name>
    <name type="common">Walking stick</name>
    <dbReference type="NCBI Taxonomy" id="629360"/>
    <lineage>
        <taxon>Eukaryota</taxon>
        <taxon>Metazoa</taxon>
        <taxon>Ecdysozoa</taxon>
        <taxon>Arthropoda</taxon>
        <taxon>Hexapoda</taxon>
        <taxon>Insecta</taxon>
        <taxon>Pterygota</taxon>
        <taxon>Neoptera</taxon>
        <taxon>Polyneoptera</taxon>
        <taxon>Phasmatodea</taxon>
        <taxon>Timematodea</taxon>
        <taxon>Timematoidea</taxon>
        <taxon>Timematidae</taxon>
        <taxon>Timema</taxon>
    </lineage>
</organism>
<feature type="compositionally biased region" description="Polar residues" evidence="18">
    <location>
        <begin position="783"/>
        <end position="793"/>
    </location>
</feature>
<accession>A0A7R9B337</accession>
<dbReference type="GO" id="GO:0141016">
    <property type="term" value="F:G/T mismatch-specific thymine-DNA glycosylase activity"/>
    <property type="evidence" value="ECO:0007669"/>
    <property type="project" value="UniProtKB-EC"/>
</dbReference>
<evidence type="ECO:0000256" key="17">
    <source>
        <dbReference type="ARBA" id="ARBA00083221"/>
    </source>
</evidence>
<evidence type="ECO:0000256" key="7">
    <source>
        <dbReference type="ARBA" id="ARBA00023015"/>
    </source>
</evidence>
<evidence type="ECO:0000256" key="13">
    <source>
        <dbReference type="ARBA" id="ARBA00061261"/>
    </source>
</evidence>
<dbReference type="InterPro" id="IPR005122">
    <property type="entry name" value="Uracil-DNA_glycosylase-like"/>
</dbReference>
<keyword evidence="8" id="KW-0010">Activator</keyword>
<evidence type="ECO:0000256" key="1">
    <source>
        <dbReference type="ARBA" id="ARBA00004123"/>
    </source>
</evidence>
<dbReference type="InterPro" id="IPR036895">
    <property type="entry name" value="Uracil-DNA_glycosylase-like_sf"/>
</dbReference>
<sequence>MWFQTRRSAFSDGIVKQEPRDDGYETSGGLELRSQADNHKMMNHIHIAGSMGIKCEPLEDPYSFVDDDPTPIPQPRPPAVVLQNMPNKQGRKKKIPEGRSAFSDGIVKQEPRDDGYETSGGLELRSQADNHKMMNHIHIAGSMGIKCEPLEDPYSFVDDDPTPIPQPRPPAVVLQNMPNKQGRKKKIPEGLEDAENMMNSDLLMKKRLKNEKFPPVYKERKKHDRFNGMPEEEVSKRTLPDHLTLNLDIIIIGINPGLFAAYKGHHYAGPGNHFFIPSTVWWINASLRLVQQGIQQERLMHNKQEEQNIALQISHRHLRTTLRGTRRRWGVGTLSTTAPITSTRPRLHLNPYIGLVLGQQLHVPNRLQILGIASGKCLYLSGLTPEPMTADDDYKLLQVGIGFTNMVARATKGSADLTRKEIKEGSQILLEKLQKFKPKIAVFNGKLIFEVFSGKKDFSFGKQPEFVDGTNTYMWVMPSSSARCAQLPRAADKVPFYAALKKFRDYLNGIIADLDESEVVFSDSKLKNYFEPEVKEEPKDEHSCYAYGRLPSNGELTDLSNAVVKKDDQPPAKKKRGRPKKVKSDSPEVKKTGAEIQRKEPEHSDVPKKKRGRPKKIKTEDIMMSSNQHLDHKSTPTPLPNCFSPPIHSPSNFNQQLNQQNLTNYNNQVSQSYSQNQSQSPSESHNYHQSPLQSQHYNQSPQPPSQPFTHSDLSSEISAAISSEHNLGSPSPTSPSIGPPDFEPPTSMPEDTSDDQQNPSRGVKNEMSPNNSQKPNECCFSSPDPSNDASNMNYQNYRNYQTESETNHSVIGYSQGSAPEYGAKRNMNQDVSSKSLSGLESLVDQIPSIAEGETPHGAVGNSNGEEQFDSPHIPTSQFNDESAYLGVYPNSSQYNNGSNSSNSSSYSPQFSSSSTNYSVSTSNSYSLHQSSASMNFSVTSLANSSASVNNEVSSQVSSSFSVSSLAASNYASMNTNVNSYSNLISAPHPMGSHMMGGTNSIGTPMFGGGMSGGIVERACSMGSSMGSLGSTVALPNHMNGMNMGSSSLPYPYRQYSHGASTYPGGPPGGFPYTPTHGLHVPSPNYPYPSPYSNSTYPQPSYLPNHVLDRIKQDRMDIGFGGF</sequence>
<keyword evidence="4" id="KW-0378">Hydrolase</keyword>
<keyword evidence="7" id="KW-0805">Transcription regulation</keyword>
<dbReference type="GO" id="GO:0003677">
    <property type="term" value="F:DNA binding"/>
    <property type="evidence" value="ECO:0007669"/>
    <property type="project" value="InterPro"/>
</dbReference>
<evidence type="ECO:0000256" key="11">
    <source>
        <dbReference type="ARBA" id="ARBA00023242"/>
    </source>
</evidence>
<evidence type="ECO:0000256" key="9">
    <source>
        <dbReference type="ARBA" id="ARBA00023163"/>
    </source>
</evidence>
<feature type="region of interest" description="Disordered" evidence="18">
    <location>
        <begin position="805"/>
        <end position="824"/>
    </location>
</feature>
<evidence type="ECO:0000256" key="2">
    <source>
        <dbReference type="ARBA" id="ARBA00022499"/>
    </source>
</evidence>
<evidence type="ECO:0000256" key="4">
    <source>
        <dbReference type="ARBA" id="ARBA00022801"/>
    </source>
</evidence>
<feature type="compositionally biased region" description="Pro residues" evidence="18">
    <location>
        <begin position="737"/>
        <end position="747"/>
    </location>
</feature>
<evidence type="ECO:0000256" key="14">
    <source>
        <dbReference type="ARBA" id="ARBA00064519"/>
    </source>
</evidence>
<evidence type="ECO:0000256" key="6">
    <source>
        <dbReference type="ARBA" id="ARBA00022853"/>
    </source>
</evidence>
<feature type="compositionally biased region" description="Low complexity" evidence="18">
    <location>
        <begin position="714"/>
        <end position="736"/>
    </location>
</feature>
<dbReference type="GO" id="GO:0032183">
    <property type="term" value="F:SUMO binding"/>
    <property type="evidence" value="ECO:0007669"/>
    <property type="project" value="UniProtKB-ARBA"/>
</dbReference>
<dbReference type="GO" id="GO:0006285">
    <property type="term" value="P:base-excision repair, AP site formation"/>
    <property type="evidence" value="ECO:0007669"/>
    <property type="project" value="InterPro"/>
</dbReference>
<dbReference type="GO" id="GO:0005654">
    <property type="term" value="C:nucleoplasm"/>
    <property type="evidence" value="ECO:0007669"/>
    <property type="project" value="UniProtKB-ARBA"/>
</dbReference>